<feature type="compositionally biased region" description="Basic residues" evidence="1">
    <location>
        <begin position="74"/>
        <end position="83"/>
    </location>
</feature>
<organism evidence="3 4">
    <name type="scientific">Yarrowia lipolytica</name>
    <name type="common">Candida lipolytica</name>
    <dbReference type="NCBI Taxonomy" id="4952"/>
    <lineage>
        <taxon>Eukaryota</taxon>
        <taxon>Fungi</taxon>
        <taxon>Dikarya</taxon>
        <taxon>Ascomycota</taxon>
        <taxon>Saccharomycotina</taxon>
        <taxon>Dipodascomycetes</taxon>
        <taxon>Dipodascales</taxon>
        <taxon>Dipodascales incertae sedis</taxon>
        <taxon>Yarrowia</taxon>
    </lineage>
</organism>
<dbReference type="EMBL" id="CP017555">
    <property type="protein sequence ID" value="AOW03242.1"/>
    <property type="molecule type" value="Genomic_DNA"/>
</dbReference>
<feature type="compositionally biased region" description="Acidic residues" evidence="1">
    <location>
        <begin position="96"/>
        <end position="109"/>
    </location>
</feature>
<dbReference type="RefSeq" id="XP_502126.3">
    <property type="nucleotide sequence ID" value="XM_502126.3"/>
</dbReference>
<proteinExistence type="predicted"/>
<dbReference type="CDD" id="cd17080">
    <property type="entry name" value="Ubl_SLD2_Esc2_like"/>
    <property type="match status" value="1"/>
</dbReference>
<sequence length="399" mass="45440">MDNTPPKKKRKFVVLKRRPVTDTEVETVESATPDVLNDDTDIYDLSAHITEVRPAAVEMKVDAVKPEPVQEKKTLKKATHSRNTRSNSKSTPQDVVDLDAEETPDDTPDDNLLSSDSDMDPDRELQEALARARRLKEEKEHAEALLSVKEQTKEPQYSPPVEETPRKMKKPKAYRGEKVCFRLTFPVVEGHSWPSVIFTTRSLVPFHEIQEKLTFILHQRCQEDELYAPPDHVLDEFIFVLRGSRIFRNSTCQTMGIFTRDPATCPEVQWLNAEDAEKFRKRSLMEDDDDELVPQLDHDDGLDSLADVSVNLGEPAAAEPEEPDEEDIELTMAGKDKKPVTVRVGLSRQFIKLAEHYAKEMNVPATSVQLYFDGDKIDLNSTIEQADVEDEDMLEVRLV</sequence>
<dbReference type="Proteomes" id="UP000182444">
    <property type="component" value="Chromosome 1C"/>
</dbReference>
<feature type="region of interest" description="Disordered" evidence="1">
    <location>
        <begin position="144"/>
        <end position="170"/>
    </location>
</feature>
<dbReference type="InterPro" id="IPR022617">
    <property type="entry name" value="Rad60/SUMO-like_dom"/>
</dbReference>
<feature type="compositionally biased region" description="Basic and acidic residues" evidence="1">
    <location>
        <begin position="63"/>
        <end position="73"/>
    </location>
</feature>
<dbReference type="VEuPathDB" id="FungiDB:YALI0_C22209g"/>
<dbReference type="KEGG" id="yli:2909689"/>
<dbReference type="GeneID" id="2909689"/>
<dbReference type="PROSITE" id="PS50053">
    <property type="entry name" value="UBIQUITIN_2"/>
    <property type="match status" value="1"/>
</dbReference>
<accession>A0A1D8NC89</accession>
<dbReference type="AlphaFoldDB" id="A0A1D8NC89"/>
<protein>
    <recommendedName>
        <fullName evidence="2">Ubiquitin-like domain-containing protein</fullName>
    </recommendedName>
</protein>
<gene>
    <name evidence="3" type="ORF">YALI1_C30541g</name>
</gene>
<feature type="region of interest" description="Disordered" evidence="1">
    <location>
        <begin position="63"/>
        <end position="125"/>
    </location>
</feature>
<dbReference type="Gene3D" id="3.10.20.90">
    <property type="entry name" value="Phosphatidylinositol 3-kinase Catalytic Subunit, Chain A, domain 1"/>
    <property type="match status" value="1"/>
</dbReference>
<evidence type="ECO:0000256" key="1">
    <source>
        <dbReference type="SAM" id="MobiDB-lite"/>
    </source>
</evidence>
<feature type="compositionally biased region" description="Polar residues" evidence="1">
    <location>
        <begin position="84"/>
        <end position="93"/>
    </location>
</feature>
<reference evidence="3 4" key="1">
    <citation type="journal article" date="2016" name="PLoS ONE">
        <title>Sequence Assembly of Yarrowia lipolytica Strain W29/CLIB89 Shows Transposable Element Diversity.</title>
        <authorList>
            <person name="Magnan C."/>
            <person name="Yu J."/>
            <person name="Chang I."/>
            <person name="Jahn E."/>
            <person name="Kanomata Y."/>
            <person name="Wu J."/>
            <person name="Zeller M."/>
            <person name="Oakes M."/>
            <person name="Baldi P."/>
            <person name="Sandmeyer S."/>
        </authorList>
    </citation>
    <scope>NUCLEOTIDE SEQUENCE [LARGE SCALE GENOMIC DNA]</scope>
    <source>
        <strain evidence="4">CLIB89(W29)</strain>
    </source>
</reference>
<feature type="domain" description="Ubiquitin-like" evidence="2">
    <location>
        <begin position="328"/>
        <end position="399"/>
    </location>
</feature>
<evidence type="ECO:0000259" key="2">
    <source>
        <dbReference type="PROSITE" id="PS50053"/>
    </source>
</evidence>
<dbReference type="SUPFAM" id="SSF54236">
    <property type="entry name" value="Ubiquitin-like"/>
    <property type="match status" value="1"/>
</dbReference>
<name>A0A1D8NC89_YARLL</name>
<evidence type="ECO:0000313" key="4">
    <source>
        <dbReference type="Proteomes" id="UP000182444"/>
    </source>
</evidence>
<dbReference type="Pfam" id="PF11976">
    <property type="entry name" value="Rad60-SLD"/>
    <property type="match status" value="1"/>
</dbReference>
<dbReference type="InterPro" id="IPR029071">
    <property type="entry name" value="Ubiquitin-like_domsf"/>
</dbReference>
<dbReference type="InterPro" id="IPR000626">
    <property type="entry name" value="Ubiquitin-like_dom"/>
</dbReference>
<evidence type="ECO:0000313" key="3">
    <source>
        <dbReference type="EMBL" id="AOW03242.1"/>
    </source>
</evidence>
<dbReference type="VEuPathDB" id="FungiDB:YALI1_C30541g"/>